<dbReference type="EMBL" id="BSYI01000041">
    <property type="protein sequence ID" value="GMG84727.1"/>
    <property type="molecule type" value="Genomic_DNA"/>
</dbReference>
<name>A0ABQ6LR38_9RHOB</name>
<proteinExistence type="predicted"/>
<feature type="transmembrane region" description="Helical" evidence="1">
    <location>
        <begin position="59"/>
        <end position="83"/>
    </location>
</feature>
<evidence type="ECO:0000313" key="2">
    <source>
        <dbReference type="EMBL" id="GMG84727.1"/>
    </source>
</evidence>
<dbReference type="Proteomes" id="UP001239909">
    <property type="component" value="Unassembled WGS sequence"/>
</dbReference>
<organism evidence="2 3">
    <name type="scientific">Paralimibaculum aggregatum</name>
    <dbReference type="NCBI Taxonomy" id="3036245"/>
    <lineage>
        <taxon>Bacteria</taxon>
        <taxon>Pseudomonadati</taxon>
        <taxon>Pseudomonadota</taxon>
        <taxon>Alphaproteobacteria</taxon>
        <taxon>Rhodobacterales</taxon>
        <taxon>Paracoccaceae</taxon>
        <taxon>Paralimibaculum</taxon>
    </lineage>
</organism>
<feature type="transmembrane region" description="Helical" evidence="1">
    <location>
        <begin position="121"/>
        <end position="143"/>
    </location>
</feature>
<evidence type="ECO:0000313" key="3">
    <source>
        <dbReference type="Proteomes" id="UP001239909"/>
    </source>
</evidence>
<evidence type="ECO:0000256" key="1">
    <source>
        <dbReference type="SAM" id="Phobius"/>
    </source>
</evidence>
<comment type="caution">
    <text evidence="2">The sequence shown here is derived from an EMBL/GenBank/DDBJ whole genome shotgun (WGS) entry which is preliminary data.</text>
</comment>
<dbReference type="RefSeq" id="WP_285673823.1">
    <property type="nucleotide sequence ID" value="NZ_BSYI01000041.1"/>
</dbReference>
<sequence>MLLYRALCALFVAWAMNWSFSRPEAELLRNEIPEFAAIAPFAGALVGFVNLARRQGWGGIVAVANGMWAGFLSIVITSVIFVFTRAADSTARVGDTDTDFVFKIISESVAEVVDNLASFPLLVLCIGASAVVGLVTEVIHWALVKLRKRKGLKERNDRRAHRPSMY</sequence>
<reference evidence="2 3" key="1">
    <citation type="submission" date="2023-04" db="EMBL/GenBank/DDBJ databases">
        <title>Marinoamorphus aggregata gen. nov., sp. Nov., isolate from tissue of brittle star Ophioplocus japonicus.</title>
        <authorList>
            <person name="Kawano K."/>
            <person name="Sawayama S."/>
            <person name="Nakagawa S."/>
        </authorList>
    </citation>
    <scope>NUCLEOTIDE SEQUENCE [LARGE SCALE GENOMIC DNA]</scope>
    <source>
        <strain evidence="2 3">NKW23</strain>
    </source>
</reference>
<keyword evidence="1" id="KW-0812">Transmembrane</keyword>
<accession>A0ABQ6LR38</accession>
<keyword evidence="1" id="KW-0472">Membrane</keyword>
<feature type="transmembrane region" description="Helical" evidence="1">
    <location>
        <begin position="35"/>
        <end position="52"/>
    </location>
</feature>
<keyword evidence="1" id="KW-1133">Transmembrane helix</keyword>
<keyword evidence="3" id="KW-1185">Reference proteome</keyword>
<protein>
    <submittedName>
        <fullName evidence="2">Uncharacterized protein</fullName>
    </submittedName>
</protein>
<gene>
    <name evidence="2" type="ORF">LNKW23_39430</name>
</gene>